<dbReference type="InterPro" id="IPR036673">
    <property type="entry name" value="Cyanovirin-N_sf"/>
</dbReference>
<dbReference type="EMBL" id="JAHCVI010000001">
    <property type="protein sequence ID" value="KAG7293819.1"/>
    <property type="molecule type" value="Genomic_DNA"/>
</dbReference>
<keyword evidence="1" id="KW-0732">Signal</keyword>
<reference evidence="3" key="1">
    <citation type="submission" date="2023-02" db="EMBL/GenBank/DDBJ databases">
        <authorList>
            <person name="Palmer J.M."/>
        </authorList>
    </citation>
    <scope>NUCLEOTIDE SEQUENCE</scope>
    <source>
        <strain evidence="3">FW57</strain>
    </source>
</reference>
<feature type="signal peptide" evidence="1">
    <location>
        <begin position="1"/>
        <end position="16"/>
    </location>
</feature>
<evidence type="ECO:0000259" key="2">
    <source>
        <dbReference type="Pfam" id="PF08881"/>
    </source>
</evidence>
<dbReference type="InterPro" id="IPR011058">
    <property type="entry name" value="Cyanovirin-N"/>
</dbReference>
<dbReference type="SUPFAM" id="SSF51322">
    <property type="entry name" value="Cyanovirin-N"/>
    <property type="match status" value="1"/>
</dbReference>
<accession>A0AAD4F640</accession>
<dbReference type="AlphaFoldDB" id="A0AAD4F640"/>
<feature type="domain" description="Cyanovirin-N" evidence="2">
    <location>
        <begin position="55"/>
        <end position="135"/>
    </location>
</feature>
<dbReference type="Gene3D" id="2.30.60.10">
    <property type="entry name" value="Cyanovirin-N"/>
    <property type="match status" value="1"/>
</dbReference>
<proteinExistence type="predicted"/>
<evidence type="ECO:0000313" key="4">
    <source>
        <dbReference type="Proteomes" id="UP001197093"/>
    </source>
</evidence>
<feature type="chain" id="PRO_5042060245" description="Cyanovirin-N domain-containing protein" evidence="1">
    <location>
        <begin position="17"/>
        <end position="158"/>
    </location>
</feature>
<sequence length="158" mass="17447">MVKFVLSLAAATIAAAAVLPNAGLNSSLATTTLPKKGDTHNVGERGELIGRLLGQCGDDTLFENLHNTWIDLNWCLGNDNGKLAWQDGGNAILTCINCSSRTFDTQWITCECEDTEKRWFISSLDLNLFFQSDEGVRYDMDRHVLACYQHFGVWSPSG</sequence>
<comment type="caution">
    <text evidence="3">The sequence shown here is derived from an EMBL/GenBank/DDBJ whole genome shotgun (WGS) entry which is preliminary data.</text>
</comment>
<dbReference type="Pfam" id="PF08881">
    <property type="entry name" value="CVNH"/>
    <property type="match status" value="1"/>
</dbReference>
<protein>
    <recommendedName>
        <fullName evidence="2">Cyanovirin-N domain-containing protein</fullName>
    </recommendedName>
</protein>
<evidence type="ECO:0000256" key="1">
    <source>
        <dbReference type="SAM" id="SignalP"/>
    </source>
</evidence>
<evidence type="ECO:0000313" key="3">
    <source>
        <dbReference type="EMBL" id="KAG7293819.1"/>
    </source>
</evidence>
<keyword evidence="4" id="KW-1185">Reference proteome</keyword>
<dbReference type="Proteomes" id="UP001197093">
    <property type="component" value="Unassembled WGS sequence"/>
</dbReference>
<name>A0AAD4F640_9PEZI</name>
<organism evidence="3 4">
    <name type="scientific">Staphylotrichum longicolle</name>
    <dbReference type="NCBI Taxonomy" id="669026"/>
    <lineage>
        <taxon>Eukaryota</taxon>
        <taxon>Fungi</taxon>
        <taxon>Dikarya</taxon>
        <taxon>Ascomycota</taxon>
        <taxon>Pezizomycotina</taxon>
        <taxon>Sordariomycetes</taxon>
        <taxon>Sordariomycetidae</taxon>
        <taxon>Sordariales</taxon>
        <taxon>Chaetomiaceae</taxon>
        <taxon>Staphylotrichum</taxon>
    </lineage>
</organism>
<gene>
    <name evidence="3" type="ORF">NEMBOFW57_003876</name>
</gene>